<keyword evidence="2" id="KW-1185">Reference proteome</keyword>
<dbReference type="AlphaFoldDB" id="A0AAD6UUM9"/>
<sequence length="1221" mass="133270">MHMREDYPKYLSREQVYSFAQRTSVARASPEQRAHSFLTRAPCVRLRPSPRIYTSRLCAISSTQIPYVCWVLDAQQANDYACVFTVTEYSGIPKKPAPCTRTLLYVIAPASLGSRRVWGAIRFQLSYLGALQCSGFQLWLLLGNHTSPHTKSAPLKVAATEESRPLSAAYCLAGAPRSGRLLEYLCCRVRLAFVQYIDFRNSLPHISSAVTTEAQTSPWHVSLSCSVVLPRPTHGERSTRKSGSIAVVELYKSALLSLILKTWRGDTAAAASAFASRGCELLPCDHRRPLCARSPRTTVASARGAHVLCDILVALLASLRTSVPLRPHFAPQINSQRRVVVRRKSAWRARREEYLTRLRLVPLVTEYSKMILFSLDLESVVHDRGENKERVIWLSSAPSSCPPRAALSCCVAMRRLPQPCVTVKPVHGQPGFRAADEVYEVTQVRHVANCAQHGVTRLIPYLSISASARHIEHATPYPAVPLIRAASLIEVRGARSAQSVVSSGWGPGSILHPTSSEGIASAAQRCTRAMQPRLALGSTRPRIRGGKLVRLMHPREWEGAVQFGAAIQKVLRRLRVRRPDGETEAPRDSGRAWWSSACSELTSRVTSPRKTSLGLPGSTGGGPLGACPNTYQASRGVLKCCGRCVALVSENSEEVARDTCVKRLPVARDHGLLPSFSSHPVLCEPQHAYEPASTRAPLTSLICNRRVKPLSARVRVLLRRRYLSGCLIEERTGSRFRARVNGPTSWEEFTDYVSRLHSYTASVYCLRAPEAVPSSNARARLLVERPNAHAPCPFTCARLCAHGCMCTPLWRCHLSGCLADVRGRSGGCAHVLASEVAFTSYASVSHSRSNSSDGLRTEVAPSCQSAFHSQGRSLCSALLGSVLSGVQCAGVISLSSAVVSQRRHLYGRPGARLLFSKPLGASVLNTSPRIGGLIRKSATAEKGCGTLACGASPDLWDDWPDHLTPCLLSIPRMHGRSCCNLQRQSEHLPPGAYLSLCMSIKGRNDAQATKYPVNVSNTIYLTLSLGYDNKKGSEHPSYGCRALCARVPPALPQAAALRCKGSHIRICFCLGKLTISAWPLHVDFARNQAATLRRKNSYLRCTWRQSTAAPASMSAPSLHAAPSRRATQHTHFASIQLGVGLHPHPPVRPCVQGSCHRLQGLEPALPGRRMDTCRACGHGMATGPSACRFTERARAHVGSQNHLLPSLCKLPVGPHSQPYDR</sequence>
<protein>
    <submittedName>
        <fullName evidence="1">Uncharacterized protein</fullName>
    </submittedName>
</protein>
<proteinExistence type="predicted"/>
<evidence type="ECO:0000313" key="2">
    <source>
        <dbReference type="Proteomes" id="UP001219525"/>
    </source>
</evidence>
<comment type="caution">
    <text evidence="1">The sequence shown here is derived from an EMBL/GenBank/DDBJ whole genome shotgun (WGS) entry which is preliminary data.</text>
</comment>
<evidence type="ECO:0000313" key="1">
    <source>
        <dbReference type="EMBL" id="KAJ7194888.1"/>
    </source>
</evidence>
<dbReference type="Proteomes" id="UP001219525">
    <property type="component" value="Unassembled WGS sequence"/>
</dbReference>
<gene>
    <name evidence="1" type="ORF">GGX14DRAFT_404446</name>
</gene>
<reference evidence="1" key="1">
    <citation type="submission" date="2023-03" db="EMBL/GenBank/DDBJ databases">
        <title>Massive genome expansion in bonnet fungi (Mycena s.s.) driven by repeated elements and novel gene families across ecological guilds.</title>
        <authorList>
            <consortium name="Lawrence Berkeley National Laboratory"/>
            <person name="Harder C.B."/>
            <person name="Miyauchi S."/>
            <person name="Viragh M."/>
            <person name="Kuo A."/>
            <person name="Thoen E."/>
            <person name="Andreopoulos B."/>
            <person name="Lu D."/>
            <person name="Skrede I."/>
            <person name="Drula E."/>
            <person name="Henrissat B."/>
            <person name="Morin E."/>
            <person name="Kohler A."/>
            <person name="Barry K."/>
            <person name="LaButti K."/>
            <person name="Morin E."/>
            <person name="Salamov A."/>
            <person name="Lipzen A."/>
            <person name="Mereny Z."/>
            <person name="Hegedus B."/>
            <person name="Baldrian P."/>
            <person name="Stursova M."/>
            <person name="Weitz H."/>
            <person name="Taylor A."/>
            <person name="Grigoriev I.V."/>
            <person name="Nagy L.G."/>
            <person name="Martin F."/>
            <person name="Kauserud H."/>
        </authorList>
    </citation>
    <scope>NUCLEOTIDE SEQUENCE</scope>
    <source>
        <strain evidence="1">9144</strain>
    </source>
</reference>
<name>A0AAD6UUM9_9AGAR</name>
<organism evidence="1 2">
    <name type="scientific">Mycena pura</name>
    <dbReference type="NCBI Taxonomy" id="153505"/>
    <lineage>
        <taxon>Eukaryota</taxon>
        <taxon>Fungi</taxon>
        <taxon>Dikarya</taxon>
        <taxon>Basidiomycota</taxon>
        <taxon>Agaricomycotina</taxon>
        <taxon>Agaricomycetes</taxon>
        <taxon>Agaricomycetidae</taxon>
        <taxon>Agaricales</taxon>
        <taxon>Marasmiineae</taxon>
        <taxon>Mycenaceae</taxon>
        <taxon>Mycena</taxon>
    </lineage>
</organism>
<accession>A0AAD6UUM9</accession>
<dbReference type="EMBL" id="JARJCW010000095">
    <property type="protein sequence ID" value="KAJ7194888.1"/>
    <property type="molecule type" value="Genomic_DNA"/>
</dbReference>